<sequence>MSTLTGQLSTILEELEAAIRERGIDVTATADPHAAAAALAAGARAILVTAGPAIEFTTITQRELTWTAWALTGSGRDPVPALEALEELLELADAALWITTARPYSLELAAGTFPGYEIEFTTHE</sequence>
<keyword evidence="2" id="KW-1185">Reference proteome</keyword>
<proteinExistence type="predicted"/>
<dbReference type="EMBL" id="CP023482">
    <property type="protein sequence ID" value="ATH95871.1"/>
    <property type="molecule type" value="Genomic_DNA"/>
</dbReference>
<dbReference type="RefSeq" id="WP_096882422.1">
    <property type="nucleotide sequence ID" value="NZ_CP023482.1"/>
</dbReference>
<evidence type="ECO:0000313" key="1">
    <source>
        <dbReference type="EMBL" id="ATH95871.1"/>
    </source>
</evidence>
<dbReference type="Proteomes" id="UP000815698">
    <property type="component" value="Chromosome"/>
</dbReference>
<evidence type="ECO:0000313" key="2">
    <source>
        <dbReference type="Proteomes" id="UP000815698"/>
    </source>
</evidence>
<reference evidence="1 2" key="1">
    <citation type="journal article" date="2016" name="Int. J. Syst. Evol. Microbiol.">
        <title>Dermabacter jinjuensis sp. nov., a novel species of the genus Dermabacter isolated from a clinical specimen.</title>
        <authorList>
            <person name="Park Y.K."/>
            <person name="Lee K.M."/>
            <person name="Lee W.K."/>
            <person name="Cho M.J."/>
            <person name="Lee H.S."/>
            <person name="Cho Y.G."/>
            <person name="Lee Y.C."/>
            <person name="Lee W.K."/>
            <person name="Seong W.K."/>
            <person name="Hwang K.J."/>
        </authorList>
    </citation>
    <scope>NUCLEOTIDE SEQUENCE [LARGE SCALE GENOMIC DNA]</scope>
    <source>
        <strain evidence="1 2">32T</strain>
    </source>
</reference>
<accession>A0ABM6PK59</accession>
<name>A0ABM6PK59_9MICO</name>
<protein>
    <submittedName>
        <fullName evidence="1">Uncharacterized protein</fullName>
    </submittedName>
</protein>
<gene>
    <name evidence="1" type="ORF">COP05_01260</name>
</gene>
<organism evidence="1 2">
    <name type="scientific">Dermabacter jinjuensis</name>
    <dbReference type="NCBI Taxonomy" id="1667168"/>
    <lineage>
        <taxon>Bacteria</taxon>
        <taxon>Bacillati</taxon>
        <taxon>Actinomycetota</taxon>
        <taxon>Actinomycetes</taxon>
        <taxon>Micrococcales</taxon>
        <taxon>Dermabacteraceae</taxon>
        <taxon>Dermabacter</taxon>
    </lineage>
</organism>